<dbReference type="AlphaFoldDB" id="A0A1R1J845"/>
<proteinExistence type="predicted"/>
<dbReference type="EMBL" id="MTJZ01000028">
    <property type="protein sequence ID" value="OMG71463.1"/>
    <property type="molecule type" value="Genomic_DNA"/>
</dbReference>
<reference evidence="1 2" key="1">
    <citation type="submission" date="2017-01" db="EMBL/GenBank/DDBJ databases">
        <title>Phylogeographic, genomic and meropenem susceptibility analysis of Burkholderia ubonensis.</title>
        <authorList>
            <person name="Price E.P."/>
            <person name="Sarovich D.S."/>
            <person name="Webb J.R."/>
            <person name="Hall C.M."/>
            <person name="Sahl J.W."/>
            <person name="Kaestli M."/>
            <person name="Mayo M."/>
            <person name="Harrington G."/>
            <person name="Baker A.L."/>
            <person name="Sidak-Loftis L.C."/>
            <person name="Lummis M."/>
            <person name="Schupp J.M."/>
            <person name="Gillece J.D."/>
            <person name="Tuanyok A."/>
            <person name="Warner J."/>
            <person name="Busch J.D."/>
            <person name="Keim P."/>
            <person name="Currie B.J."/>
            <person name="Wagner D.M."/>
        </authorList>
    </citation>
    <scope>NUCLEOTIDE SEQUENCE [LARGE SCALE GENOMIC DNA]</scope>
    <source>
        <strain evidence="1 2">A21</strain>
    </source>
</reference>
<sequence length="99" mass="10920">MNLSSTNHASPRFKLGRIFATPAALEVVVDARVSIIDLLIRHIRGNWGALSESDRQQNECAVEKGQRLLSSYVLPGGHTVWLITEADRSASTFLLPADY</sequence>
<protein>
    <recommendedName>
        <fullName evidence="3">Plasmid related protein</fullName>
    </recommendedName>
</protein>
<evidence type="ECO:0000313" key="2">
    <source>
        <dbReference type="Proteomes" id="UP000187194"/>
    </source>
</evidence>
<accession>A0A1R1J845</accession>
<evidence type="ECO:0000313" key="1">
    <source>
        <dbReference type="EMBL" id="OMG71463.1"/>
    </source>
</evidence>
<organism evidence="1 2">
    <name type="scientific">Burkholderia ubonensis</name>
    <dbReference type="NCBI Taxonomy" id="101571"/>
    <lineage>
        <taxon>Bacteria</taxon>
        <taxon>Pseudomonadati</taxon>
        <taxon>Pseudomonadota</taxon>
        <taxon>Betaproteobacteria</taxon>
        <taxon>Burkholderiales</taxon>
        <taxon>Burkholderiaceae</taxon>
        <taxon>Burkholderia</taxon>
        <taxon>Burkholderia cepacia complex</taxon>
    </lineage>
</organism>
<evidence type="ECO:0008006" key="3">
    <source>
        <dbReference type="Google" id="ProtNLM"/>
    </source>
</evidence>
<dbReference type="RefSeq" id="WP_059889913.1">
    <property type="nucleotide sequence ID" value="NZ_MTJZ01000028.1"/>
</dbReference>
<comment type="caution">
    <text evidence="1">The sequence shown here is derived from an EMBL/GenBank/DDBJ whole genome shotgun (WGS) entry which is preliminary data.</text>
</comment>
<gene>
    <name evidence="1" type="ORF">BW685_21045</name>
</gene>
<name>A0A1R1J845_9BURK</name>
<dbReference type="Proteomes" id="UP000187194">
    <property type="component" value="Unassembled WGS sequence"/>
</dbReference>